<feature type="region of interest" description="Disordered" evidence="1">
    <location>
        <begin position="172"/>
        <end position="198"/>
    </location>
</feature>
<dbReference type="PANTHER" id="PTHR14689:SF0">
    <property type="entry name" value="COILED-COIL DOMAIN-CONTAINING PROTEIN 82"/>
    <property type="match status" value="1"/>
</dbReference>
<feature type="region of interest" description="Disordered" evidence="1">
    <location>
        <begin position="212"/>
        <end position="238"/>
    </location>
</feature>
<dbReference type="GO" id="GO:0005634">
    <property type="term" value="C:nucleus"/>
    <property type="evidence" value="ECO:0007669"/>
    <property type="project" value="EnsemblMetazoa"/>
</dbReference>
<dbReference type="AlphaFoldDB" id="A0A8R1DEI5"/>
<keyword evidence="3" id="KW-1185">Reference proteome</keyword>
<evidence type="ECO:0000256" key="1">
    <source>
        <dbReference type="SAM" id="MobiDB-lite"/>
    </source>
</evidence>
<dbReference type="GO" id="GO:0002119">
    <property type="term" value="P:nematode larval development"/>
    <property type="evidence" value="ECO:0007669"/>
    <property type="project" value="EnsemblMetazoa"/>
</dbReference>
<evidence type="ECO:0008006" key="4">
    <source>
        <dbReference type="Google" id="ProtNLM"/>
    </source>
</evidence>
<dbReference type="GO" id="GO:0016055">
    <property type="term" value="P:Wnt signaling pathway"/>
    <property type="evidence" value="ECO:0007669"/>
    <property type="project" value="EnsemblMetazoa"/>
</dbReference>
<evidence type="ECO:0000313" key="3">
    <source>
        <dbReference type="Proteomes" id="UP000005237"/>
    </source>
</evidence>
<name>A0A8R1DEI5_CAEJA</name>
<proteinExistence type="predicted"/>
<dbReference type="GO" id="GO:0045138">
    <property type="term" value="P:nematode male tail tip morphogenesis"/>
    <property type="evidence" value="ECO:0007669"/>
    <property type="project" value="EnsemblMetazoa"/>
</dbReference>
<accession>A0A8R1DEI5</accession>
<reference evidence="3" key="1">
    <citation type="submission" date="2010-08" db="EMBL/GenBank/DDBJ databases">
        <authorList>
            <consortium name="Caenorhabditis japonica Sequencing Consortium"/>
            <person name="Wilson R.K."/>
        </authorList>
    </citation>
    <scope>NUCLEOTIDE SEQUENCE [LARGE SCALE GENOMIC DNA]</scope>
    <source>
        <strain evidence="3">DF5081</strain>
    </source>
</reference>
<organism evidence="2 3">
    <name type="scientific">Caenorhabditis japonica</name>
    <dbReference type="NCBI Taxonomy" id="281687"/>
    <lineage>
        <taxon>Eukaryota</taxon>
        <taxon>Metazoa</taxon>
        <taxon>Ecdysozoa</taxon>
        <taxon>Nematoda</taxon>
        <taxon>Chromadorea</taxon>
        <taxon>Rhabditida</taxon>
        <taxon>Rhabditina</taxon>
        <taxon>Rhabditomorpha</taxon>
        <taxon>Rhabditoidea</taxon>
        <taxon>Rhabditidae</taxon>
        <taxon>Peloderinae</taxon>
        <taxon>Caenorhabditis</taxon>
    </lineage>
</organism>
<dbReference type="PANTHER" id="PTHR14689">
    <property type="entry name" value="PHORBOL-ESTER_DAG-TYPE DOMAIN-CONTAINING PROTEIN"/>
    <property type="match status" value="1"/>
</dbReference>
<dbReference type="GO" id="GO:0051402">
    <property type="term" value="P:neuron apoptotic process"/>
    <property type="evidence" value="ECO:0007669"/>
    <property type="project" value="EnsemblMetazoa"/>
</dbReference>
<dbReference type="GO" id="GO:0001764">
    <property type="term" value="P:neuron migration"/>
    <property type="evidence" value="ECO:0007669"/>
    <property type="project" value="EnsemblMetazoa"/>
</dbReference>
<protein>
    <recommendedName>
        <fullName evidence="4">DUF4211 domain-containing protein</fullName>
    </recommendedName>
</protein>
<dbReference type="EnsemblMetazoa" id="CJA00389b.1">
    <property type="protein sequence ID" value="CJA00389b.1"/>
    <property type="gene ID" value="WBGene00119593"/>
</dbReference>
<reference evidence="2" key="2">
    <citation type="submission" date="2022-06" db="UniProtKB">
        <authorList>
            <consortium name="EnsemblMetazoa"/>
        </authorList>
    </citation>
    <scope>IDENTIFICATION</scope>
    <source>
        <strain evidence="2">DF5081</strain>
    </source>
</reference>
<dbReference type="Proteomes" id="UP000005237">
    <property type="component" value="Unassembled WGS sequence"/>
</dbReference>
<feature type="region of interest" description="Disordered" evidence="1">
    <location>
        <begin position="433"/>
        <end position="461"/>
    </location>
</feature>
<feature type="compositionally biased region" description="Polar residues" evidence="1">
    <location>
        <begin position="212"/>
        <end position="231"/>
    </location>
</feature>
<dbReference type="GO" id="GO:0001708">
    <property type="term" value="P:cell fate specification"/>
    <property type="evidence" value="ECO:0007669"/>
    <property type="project" value="EnsemblMetazoa"/>
</dbReference>
<evidence type="ECO:0000313" key="2">
    <source>
        <dbReference type="EnsemblMetazoa" id="CJA00389b.1"/>
    </source>
</evidence>
<sequence>MQSMYNNFGQKFDSKVQSTSFPQSHVHVAFPFSALPGNGSATNESTSESMPIANKKNGSIDIEEWMQTICVESLVDPPNKLSVASSSRCSTSLPESSSNDTPNLQFECSSIEENKLSADASATIKNQYLPMTEDAAPTISNCSEAFRMDYDEAHDDLENIFGISLAESDAQSSSLFRHSSQPERGLSPIQFTPPDSPHEELTLDMLFGLPSKSSSPKCAQNSEDVPSQSDNFLKDNSENSFSQNVQESYNNSKSTVVSTQSFAKPKKIPVYKQKSVLLSLEARTSARKEDPNYDEFEFEDDEDFIAEDTSDNKREQDICLKKEPIAKSIYITGQGFKITSKQKDQTFAFPRKQNSKSLQLMNDVHPASVEKFVFTNADSIRLRNDQRMTCSFLKPAQMTDMECSRNGRIFMADKPRLPKFLIRIHRSELKLEDGVNHRKRNKKKQSSNDENSDSDDHSQARRKIRKIYSLQQGFDDFSRISGCTKNIGPNCCEFVAKRLAMFGSADGILPKGTYVVCKTDILKDDCALWRVDNQNLLQKFPPFRQVQTNKRLYRSSSTYSGWCEQISSQYFRVTVKILKQSRSETTIEPEVPFHDLFPATSSEMFRSPRSVFVNNEVEPIANSEILNSTICVSLNTLIESYLYQSFTINHIQSLLQKNDWSYLRSLAEVKQYNRVAESKIYQRIPVENKHRAWIKTYTRLAVTRSSYHSLIKCQICKRKKPRRVIHFFDKTLYDFESLIIEPGSDDSLDDEHQSVVDAISCGRCAMAIEFLHAIRHTQLHLLRSCEDKLEEIGTSEFDISTDKCIETAKSDKLWILKIIQKYCDMWDQVRLQFRDY</sequence>
<dbReference type="GO" id="GO:0007265">
    <property type="term" value="P:Ras protein signal transduction"/>
    <property type="evidence" value="ECO:0007669"/>
    <property type="project" value="EnsemblMetazoa"/>
</dbReference>
<dbReference type="GO" id="GO:0040011">
    <property type="term" value="P:locomotion"/>
    <property type="evidence" value="ECO:0007669"/>
    <property type="project" value="EnsemblMetazoa"/>
</dbReference>